<keyword evidence="4" id="KW-0805">Transcription regulation</keyword>
<gene>
    <name evidence="11" type="ORF">SAMN05421503_0729</name>
</gene>
<evidence type="ECO:0000256" key="7">
    <source>
        <dbReference type="PROSITE-ProRule" id="PRU00169"/>
    </source>
</evidence>
<evidence type="ECO:0000259" key="9">
    <source>
        <dbReference type="PROSITE" id="PS50110"/>
    </source>
</evidence>
<evidence type="ECO:0000256" key="6">
    <source>
        <dbReference type="ARBA" id="ARBA00023163"/>
    </source>
</evidence>
<protein>
    <submittedName>
        <fullName evidence="11">Two-component response regulator, SAPR family, consists of REC, wHTH and BTAD domains</fullName>
    </submittedName>
</protein>
<evidence type="ECO:0000259" key="10">
    <source>
        <dbReference type="PROSITE" id="PS51755"/>
    </source>
</evidence>
<dbReference type="GO" id="GO:0006355">
    <property type="term" value="P:regulation of DNA-templated transcription"/>
    <property type="evidence" value="ECO:0007669"/>
    <property type="project" value="InterPro"/>
</dbReference>
<dbReference type="SMART" id="SM01043">
    <property type="entry name" value="BTAD"/>
    <property type="match status" value="1"/>
</dbReference>
<dbReference type="Gene3D" id="3.40.50.2300">
    <property type="match status" value="1"/>
</dbReference>
<evidence type="ECO:0000256" key="1">
    <source>
        <dbReference type="ARBA" id="ARBA00004496"/>
    </source>
</evidence>
<accession>A0A285NAI8</accession>
<keyword evidence="7" id="KW-0597">Phosphoprotein</keyword>
<dbReference type="Pfam" id="PF00486">
    <property type="entry name" value="Trans_reg_C"/>
    <property type="match status" value="1"/>
</dbReference>
<dbReference type="SMART" id="SM00448">
    <property type="entry name" value="REC"/>
    <property type="match status" value="1"/>
</dbReference>
<dbReference type="InterPro" id="IPR036388">
    <property type="entry name" value="WH-like_DNA-bd_sf"/>
</dbReference>
<feature type="domain" description="Response regulatory" evidence="9">
    <location>
        <begin position="2"/>
        <end position="116"/>
    </location>
</feature>
<dbReference type="PANTHER" id="PTHR35807">
    <property type="entry name" value="TRANSCRIPTIONAL REGULATOR REDD-RELATED"/>
    <property type="match status" value="1"/>
</dbReference>
<dbReference type="GO" id="GO:0000160">
    <property type="term" value="P:phosphorelay signal transduction system"/>
    <property type="evidence" value="ECO:0007669"/>
    <property type="project" value="UniProtKB-KW"/>
</dbReference>
<dbReference type="Gene3D" id="1.10.10.10">
    <property type="entry name" value="Winged helix-like DNA-binding domain superfamily/Winged helix DNA-binding domain"/>
    <property type="match status" value="1"/>
</dbReference>
<reference evidence="12" key="1">
    <citation type="submission" date="2017-09" db="EMBL/GenBank/DDBJ databases">
        <authorList>
            <person name="Varghese N."/>
            <person name="Submissions S."/>
        </authorList>
    </citation>
    <scope>NUCLEOTIDE SEQUENCE [LARGE SCALE GENOMIC DNA]</scope>
    <source>
        <strain evidence="12">CGMCC 1.8913</strain>
    </source>
</reference>
<dbReference type="RefSeq" id="WP_097039300.1">
    <property type="nucleotide sequence ID" value="NZ_OBEK01000001.1"/>
</dbReference>
<dbReference type="AlphaFoldDB" id="A0A285NAI8"/>
<name>A0A285NAI8_9BACI</name>
<dbReference type="InterPro" id="IPR011990">
    <property type="entry name" value="TPR-like_helical_dom_sf"/>
</dbReference>
<dbReference type="GO" id="GO:0003677">
    <property type="term" value="F:DNA binding"/>
    <property type="evidence" value="ECO:0007669"/>
    <property type="project" value="UniProtKB-UniRule"/>
</dbReference>
<evidence type="ECO:0000256" key="8">
    <source>
        <dbReference type="PROSITE-ProRule" id="PRU01091"/>
    </source>
</evidence>
<sequence length="371" mass="43028">MKVMLVDDEPLALQFLESQLHSIGDFTIVGAYDSTRGLTKKIIEKQPELLFLDIKIGAVNGVELASTIQEVKPDLPIVFVTGFHEYAVQAFELNALDYIVKPIQKDRLIKTIQRLRQDEINENTSEAPIQIMCMPTLQFIQNNASIPVHWRTSKAKEIFCYLLHHAGKPVRKDILIDEFWGESELVKSTTQLYSTIYVIRKTLAASLPSLSLTSKDQCYQLHIGDTKIDAEVWENQLHQLPPLQQDSLPSYQAFLREYKGDYFATEGYEWAETKQRYLRESWYKTAAQTGKCLEELQMIEDALSLYLIMQAHFPYISHSYHRILHLYSALGECGEVMNQYERLKIMLAEEYGVNPDSDITEWYESWRMQHM</sequence>
<dbReference type="PROSITE" id="PS50110">
    <property type="entry name" value="RESPONSE_REGULATORY"/>
    <property type="match status" value="1"/>
</dbReference>
<dbReference type="InterPro" id="IPR016032">
    <property type="entry name" value="Sig_transdc_resp-reg_C-effctor"/>
</dbReference>
<keyword evidence="5 8" id="KW-0238">DNA-binding</keyword>
<proteinExistence type="inferred from homology"/>
<dbReference type="InterPro" id="IPR005158">
    <property type="entry name" value="BTAD"/>
</dbReference>
<dbReference type="InterPro" id="IPR011006">
    <property type="entry name" value="CheY-like_superfamily"/>
</dbReference>
<dbReference type="Pfam" id="PF03704">
    <property type="entry name" value="BTAD"/>
    <property type="match status" value="1"/>
</dbReference>
<evidence type="ECO:0000256" key="2">
    <source>
        <dbReference type="ARBA" id="ARBA00005820"/>
    </source>
</evidence>
<dbReference type="OrthoDB" id="3190595at2"/>
<evidence type="ECO:0000313" key="11">
    <source>
        <dbReference type="EMBL" id="SNZ04681.1"/>
    </source>
</evidence>
<keyword evidence="12" id="KW-1185">Reference proteome</keyword>
<evidence type="ECO:0000256" key="3">
    <source>
        <dbReference type="ARBA" id="ARBA00023012"/>
    </source>
</evidence>
<dbReference type="SUPFAM" id="SSF52172">
    <property type="entry name" value="CheY-like"/>
    <property type="match status" value="1"/>
</dbReference>
<feature type="DNA-binding region" description="OmpR/PhoB-type" evidence="8">
    <location>
        <begin position="122"/>
        <end position="223"/>
    </location>
</feature>
<dbReference type="SUPFAM" id="SSF48452">
    <property type="entry name" value="TPR-like"/>
    <property type="match status" value="1"/>
</dbReference>
<dbReference type="Gene3D" id="1.25.40.10">
    <property type="entry name" value="Tetratricopeptide repeat domain"/>
    <property type="match status" value="1"/>
</dbReference>
<dbReference type="InterPro" id="IPR001867">
    <property type="entry name" value="OmpR/PhoB-type_DNA-bd"/>
</dbReference>
<keyword evidence="3" id="KW-0902">Two-component regulatory system</keyword>
<evidence type="ECO:0000256" key="5">
    <source>
        <dbReference type="ARBA" id="ARBA00023125"/>
    </source>
</evidence>
<dbReference type="Pfam" id="PF00072">
    <property type="entry name" value="Response_reg"/>
    <property type="match status" value="1"/>
</dbReference>
<dbReference type="SMART" id="SM00862">
    <property type="entry name" value="Trans_reg_C"/>
    <property type="match status" value="1"/>
</dbReference>
<feature type="modified residue" description="4-aspartylphosphate" evidence="7">
    <location>
        <position position="53"/>
    </location>
</feature>
<dbReference type="GO" id="GO:0005737">
    <property type="term" value="C:cytoplasm"/>
    <property type="evidence" value="ECO:0007669"/>
    <property type="project" value="UniProtKB-SubCell"/>
</dbReference>
<evidence type="ECO:0000313" key="12">
    <source>
        <dbReference type="Proteomes" id="UP000219356"/>
    </source>
</evidence>
<evidence type="ECO:0000256" key="4">
    <source>
        <dbReference type="ARBA" id="ARBA00023015"/>
    </source>
</evidence>
<dbReference type="InterPro" id="IPR001789">
    <property type="entry name" value="Sig_transdc_resp-reg_receiver"/>
</dbReference>
<feature type="domain" description="OmpR/PhoB-type" evidence="10">
    <location>
        <begin position="122"/>
        <end position="223"/>
    </location>
</feature>
<organism evidence="11 12">
    <name type="scientific">Terribacillus aidingensis</name>
    <dbReference type="NCBI Taxonomy" id="586416"/>
    <lineage>
        <taxon>Bacteria</taxon>
        <taxon>Bacillati</taxon>
        <taxon>Bacillota</taxon>
        <taxon>Bacilli</taxon>
        <taxon>Bacillales</taxon>
        <taxon>Bacillaceae</taxon>
        <taxon>Terribacillus</taxon>
    </lineage>
</organism>
<comment type="subcellular location">
    <subcellularLocation>
        <location evidence="1">Cytoplasm</location>
    </subcellularLocation>
</comment>
<dbReference type="SUPFAM" id="SSF46894">
    <property type="entry name" value="C-terminal effector domain of the bipartite response regulators"/>
    <property type="match status" value="1"/>
</dbReference>
<dbReference type="InterPro" id="IPR051677">
    <property type="entry name" value="AfsR-DnrI-RedD_regulator"/>
</dbReference>
<comment type="similarity">
    <text evidence="2">Belongs to the AfsR/DnrI/RedD regulatory family.</text>
</comment>
<dbReference type="PROSITE" id="PS51755">
    <property type="entry name" value="OMPR_PHOB"/>
    <property type="match status" value="1"/>
</dbReference>
<keyword evidence="6" id="KW-0804">Transcription</keyword>
<dbReference type="EMBL" id="OBEK01000001">
    <property type="protein sequence ID" value="SNZ04681.1"/>
    <property type="molecule type" value="Genomic_DNA"/>
</dbReference>
<dbReference type="Proteomes" id="UP000219356">
    <property type="component" value="Unassembled WGS sequence"/>
</dbReference>